<gene>
    <name evidence="7" type="ORF">COT75_03140</name>
</gene>
<evidence type="ECO:0008006" key="9">
    <source>
        <dbReference type="Google" id="ProtNLM"/>
    </source>
</evidence>
<comment type="caution">
    <text evidence="7">The sequence shown here is derived from an EMBL/GenBank/DDBJ whole genome shotgun (WGS) entry which is preliminary data.</text>
</comment>
<feature type="domain" description="RNA polymerase sigma-70 region 2" evidence="5">
    <location>
        <begin position="27"/>
        <end position="94"/>
    </location>
</feature>
<reference evidence="8" key="1">
    <citation type="submission" date="2017-09" db="EMBL/GenBank/DDBJ databases">
        <title>Depth-based differentiation of microbial function through sediment-hosted aquifers and enrichment of novel symbionts in the deep terrestrial subsurface.</title>
        <authorList>
            <person name="Probst A.J."/>
            <person name="Ladd B."/>
            <person name="Jarett J.K."/>
            <person name="Geller-Mcgrath D.E."/>
            <person name="Sieber C.M.K."/>
            <person name="Emerson J.B."/>
            <person name="Anantharaman K."/>
            <person name="Thomas B.C."/>
            <person name="Malmstrom R."/>
            <person name="Stieglmeier M."/>
            <person name="Klingl A."/>
            <person name="Woyke T."/>
            <person name="Ryan C.M."/>
            <person name="Banfield J.F."/>
        </authorList>
    </citation>
    <scope>NUCLEOTIDE SEQUENCE [LARGE SCALE GENOMIC DNA]</scope>
</reference>
<dbReference type="InterPro" id="IPR013249">
    <property type="entry name" value="RNA_pol_sigma70_r4_t2"/>
</dbReference>
<dbReference type="SUPFAM" id="SSF88946">
    <property type="entry name" value="Sigma2 domain of RNA polymerase sigma factors"/>
    <property type="match status" value="1"/>
</dbReference>
<dbReference type="InterPro" id="IPR014284">
    <property type="entry name" value="RNA_pol_sigma-70_dom"/>
</dbReference>
<dbReference type="InterPro" id="IPR013325">
    <property type="entry name" value="RNA_pol_sigma_r2"/>
</dbReference>
<evidence type="ECO:0000256" key="1">
    <source>
        <dbReference type="ARBA" id="ARBA00010641"/>
    </source>
</evidence>
<organism evidence="7 8">
    <name type="scientific">Candidatus Beckwithbacteria bacterium CG10_big_fil_rev_8_21_14_0_10_34_10</name>
    <dbReference type="NCBI Taxonomy" id="1974495"/>
    <lineage>
        <taxon>Bacteria</taxon>
        <taxon>Candidatus Beckwithiibacteriota</taxon>
    </lineage>
</organism>
<dbReference type="GO" id="GO:0003677">
    <property type="term" value="F:DNA binding"/>
    <property type="evidence" value="ECO:0007669"/>
    <property type="project" value="InterPro"/>
</dbReference>
<dbReference type="Proteomes" id="UP000230093">
    <property type="component" value="Unassembled WGS sequence"/>
</dbReference>
<evidence type="ECO:0000313" key="7">
    <source>
        <dbReference type="EMBL" id="PIS09114.1"/>
    </source>
</evidence>
<dbReference type="EMBL" id="PEZT01000018">
    <property type="protein sequence ID" value="PIS09114.1"/>
    <property type="molecule type" value="Genomic_DNA"/>
</dbReference>
<keyword evidence="2" id="KW-0805">Transcription regulation</keyword>
<evidence type="ECO:0000259" key="6">
    <source>
        <dbReference type="Pfam" id="PF08281"/>
    </source>
</evidence>
<dbReference type="Pfam" id="PF08281">
    <property type="entry name" value="Sigma70_r4_2"/>
    <property type="match status" value="1"/>
</dbReference>
<feature type="domain" description="RNA polymerase sigma factor 70 region 4 type 2" evidence="6">
    <location>
        <begin position="126"/>
        <end position="175"/>
    </location>
</feature>
<evidence type="ECO:0000256" key="3">
    <source>
        <dbReference type="ARBA" id="ARBA00023082"/>
    </source>
</evidence>
<dbReference type="PANTHER" id="PTHR43133:SF51">
    <property type="entry name" value="RNA POLYMERASE SIGMA FACTOR"/>
    <property type="match status" value="1"/>
</dbReference>
<dbReference type="InterPro" id="IPR039425">
    <property type="entry name" value="RNA_pol_sigma-70-like"/>
</dbReference>
<dbReference type="SUPFAM" id="SSF88659">
    <property type="entry name" value="Sigma3 and sigma4 domains of RNA polymerase sigma factors"/>
    <property type="match status" value="1"/>
</dbReference>
<proteinExistence type="inferred from homology"/>
<dbReference type="AlphaFoldDB" id="A0A2H0W8W3"/>
<dbReference type="GO" id="GO:0006352">
    <property type="term" value="P:DNA-templated transcription initiation"/>
    <property type="evidence" value="ECO:0007669"/>
    <property type="project" value="InterPro"/>
</dbReference>
<dbReference type="GO" id="GO:0016987">
    <property type="term" value="F:sigma factor activity"/>
    <property type="evidence" value="ECO:0007669"/>
    <property type="project" value="UniProtKB-KW"/>
</dbReference>
<evidence type="ECO:0000313" key="8">
    <source>
        <dbReference type="Proteomes" id="UP000230093"/>
    </source>
</evidence>
<evidence type="ECO:0000256" key="2">
    <source>
        <dbReference type="ARBA" id="ARBA00023015"/>
    </source>
</evidence>
<dbReference type="Gene3D" id="1.10.10.10">
    <property type="entry name" value="Winged helix-like DNA-binding domain superfamily/Winged helix DNA-binding domain"/>
    <property type="match status" value="1"/>
</dbReference>
<protein>
    <recommendedName>
        <fullName evidence="9">RNA polymerase subunit sigma-24</fullName>
    </recommendedName>
</protein>
<dbReference type="InterPro" id="IPR013324">
    <property type="entry name" value="RNA_pol_sigma_r3/r4-like"/>
</dbReference>
<evidence type="ECO:0000259" key="5">
    <source>
        <dbReference type="Pfam" id="PF04542"/>
    </source>
</evidence>
<keyword evidence="3" id="KW-0731">Sigma factor</keyword>
<dbReference type="Pfam" id="PF04542">
    <property type="entry name" value="Sigma70_r2"/>
    <property type="match status" value="1"/>
</dbReference>
<evidence type="ECO:0000256" key="4">
    <source>
        <dbReference type="ARBA" id="ARBA00023163"/>
    </source>
</evidence>
<dbReference type="PANTHER" id="PTHR43133">
    <property type="entry name" value="RNA POLYMERASE ECF-TYPE SIGMA FACTO"/>
    <property type="match status" value="1"/>
</dbReference>
<comment type="similarity">
    <text evidence="1">Belongs to the sigma-70 factor family. ECF subfamily.</text>
</comment>
<keyword evidence="4" id="KW-0804">Transcription</keyword>
<dbReference type="InterPro" id="IPR007627">
    <property type="entry name" value="RNA_pol_sigma70_r2"/>
</dbReference>
<dbReference type="NCBIfam" id="TIGR02937">
    <property type="entry name" value="sigma70-ECF"/>
    <property type="match status" value="1"/>
</dbReference>
<name>A0A2H0W8W3_9BACT</name>
<sequence>MKKIDHLTDEALVELVRDKDQELYRFLVKRYQDKLIRYASYFVKDEQKAWDIVQDSFIKAFVNLKGFNLKKKFSSWIYMIVHNESLNFIKKHKREISLEDNQWVLKGLKDKQDLEGDFQKKEVKKMVLKSLQKLPLKYKTVLALFYLEDKSYEEISDVLRLPVGTVGVRINRAKKMFKLIYKGGETNGKN</sequence>
<dbReference type="InterPro" id="IPR036388">
    <property type="entry name" value="WH-like_DNA-bd_sf"/>
</dbReference>
<accession>A0A2H0W8W3</accession>
<dbReference type="Gene3D" id="1.10.1740.10">
    <property type="match status" value="1"/>
</dbReference>
<dbReference type="CDD" id="cd06171">
    <property type="entry name" value="Sigma70_r4"/>
    <property type="match status" value="1"/>
</dbReference>